<dbReference type="InterPro" id="IPR036028">
    <property type="entry name" value="SH3-like_dom_sf"/>
</dbReference>
<sequence>MFSNLTQHDKVCFEAFFSLLDEYFASRPHLNSQSQTAPAVDISSHPSRAVHSLSPTSLSPPPSAGSGITHHTNTSHSPSSQEKPHTNNAAAPQQPKPDIAQRFINSSVRYGTTGTKSSMNAISRNKDAMNLLGKVGMSGVVGRANEKLNSPKVEDNKVREKAVPPTITPKKGGVAGLVSSRTFGHVDTSSKMNTLTSMWKDPQKAQQPTVQHQAQPALSHSQKDLLPPPTRRDGSGSYHTTSPGGEEQSGDLANGAQGQAQALYDYTSSDGGDLSVQANQVVNIIEKTSADWWTCEDGNGKRGLVPANYVQEL</sequence>
<feature type="region of interest" description="Disordered" evidence="3">
    <location>
        <begin position="35"/>
        <end position="98"/>
    </location>
</feature>
<dbReference type="InterPro" id="IPR001452">
    <property type="entry name" value="SH3_domain"/>
</dbReference>
<evidence type="ECO:0000313" key="5">
    <source>
        <dbReference type="EMBL" id="WVN85407.1"/>
    </source>
</evidence>
<evidence type="ECO:0000256" key="2">
    <source>
        <dbReference type="PROSITE-ProRule" id="PRU00192"/>
    </source>
</evidence>
<reference evidence="5" key="2">
    <citation type="journal article" date="2022" name="Elife">
        <title>Obligate sexual reproduction of a homothallic fungus closely related to the Cryptococcus pathogenic species complex.</title>
        <authorList>
            <person name="Passer A.R."/>
            <person name="Clancey S.A."/>
            <person name="Shea T."/>
            <person name="David-Palma M."/>
            <person name="Averette A.F."/>
            <person name="Boekhout T."/>
            <person name="Porcel B.M."/>
            <person name="Nowrousian M."/>
            <person name="Cuomo C.A."/>
            <person name="Sun S."/>
            <person name="Heitman J."/>
            <person name="Coelho M.A."/>
        </authorList>
    </citation>
    <scope>NUCLEOTIDE SEQUENCE</scope>
    <source>
        <strain evidence="5">CBS 7841</strain>
    </source>
</reference>
<feature type="compositionally biased region" description="Polar residues" evidence="3">
    <location>
        <begin position="204"/>
        <end position="220"/>
    </location>
</feature>
<evidence type="ECO:0000256" key="1">
    <source>
        <dbReference type="ARBA" id="ARBA00022443"/>
    </source>
</evidence>
<reference evidence="5" key="3">
    <citation type="submission" date="2024-01" db="EMBL/GenBank/DDBJ databases">
        <authorList>
            <person name="Coelho M.A."/>
            <person name="David-Palma M."/>
            <person name="Shea T."/>
            <person name="Sun S."/>
            <person name="Cuomo C.A."/>
            <person name="Heitman J."/>
        </authorList>
    </citation>
    <scope>NUCLEOTIDE SEQUENCE</scope>
    <source>
        <strain evidence="5">CBS 7841</strain>
    </source>
</reference>
<protein>
    <recommendedName>
        <fullName evidence="4">SH3 domain-containing protein</fullName>
    </recommendedName>
</protein>
<dbReference type="PROSITE" id="PS50002">
    <property type="entry name" value="SH3"/>
    <property type="match status" value="1"/>
</dbReference>
<evidence type="ECO:0000313" key="6">
    <source>
        <dbReference type="Proteomes" id="UP000094043"/>
    </source>
</evidence>
<dbReference type="GO" id="GO:0030833">
    <property type="term" value="P:regulation of actin filament polymerization"/>
    <property type="evidence" value="ECO:0007669"/>
    <property type="project" value="TreeGrafter"/>
</dbReference>
<dbReference type="EMBL" id="CP143784">
    <property type="protein sequence ID" value="WVN85407.1"/>
    <property type="molecule type" value="Genomic_DNA"/>
</dbReference>
<dbReference type="AlphaFoldDB" id="A0AAJ8JNA0"/>
<reference evidence="5" key="1">
    <citation type="submission" date="2016-06" db="EMBL/GenBank/DDBJ databases">
        <authorList>
            <person name="Cuomo C."/>
            <person name="Litvintseva A."/>
            <person name="Heitman J."/>
            <person name="Chen Y."/>
            <person name="Sun S."/>
            <person name="Springer D."/>
            <person name="Dromer F."/>
            <person name="Young S."/>
            <person name="Zeng Q."/>
            <person name="Chapman S."/>
            <person name="Gujja S."/>
            <person name="Saif S."/>
            <person name="Birren B."/>
        </authorList>
    </citation>
    <scope>NUCLEOTIDE SEQUENCE</scope>
    <source>
        <strain evidence="5">CBS 7841</strain>
    </source>
</reference>
<dbReference type="PANTHER" id="PTHR10829">
    <property type="entry name" value="CORTACTIN AND DREBRIN"/>
    <property type="match status" value="1"/>
</dbReference>
<dbReference type="GO" id="GO:0030864">
    <property type="term" value="C:cortical actin cytoskeleton"/>
    <property type="evidence" value="ECO:0007669"/>
    <property type="project" value="TreeGrafter"/>
</dbReference>
<proteinExistence type="predicted"/>
<keyword evidence="1 2" id="KW-0728">SH3 domain</keyword>
<dbReference type="GO" id="GO:0005884">
    <property type="term" value="C:actin filament"/>
    <property type="evidence" value="ECO:0007669"/>
    <property type="project" value="TreeGrafter"/>
</dbReference>
<dbReference type="CDD" id="cd00174">
    <property type="entry name" value="SH3"/>
    <property type="match status" value="1"/>
</dbReference>
<dbReference type="PRINTS" id="PR00452">
    <property type="entry name" value="SH3DOMAIN"/>
</dbReference>
<evidence type="ECO:0000256" key="3">
    <source>
        <dbReference type="SAM" id="MobiDB-lite"/>
    </source>
</evidence>
<feature type="compositionally biased region" description="Low complexity" evidence="3">
    <location>
        <begin position="69"/>
        <end position="80"/>
    </location>
</feature>
<organism evidence="5 6">
    <name type="scientific">Cryptococcus depauperatus CBS 7841</name>
    <dbReference type="NCBI Taxonomy" id="1295531"/>
    <lineage>
        <taxon>Eukaryota</taxon>
        <taxon>Fungi</taxon>
        <taxon>Dikarya</taxon>
        <taxon>Basidiomycota</taxon>
        <taxon>Agaricomycotina</taxon>
        <taxon>Tremellomycetes</taxon>
        <taxon>Tremellales</taxon>
        <taxon>Cryptococcaceae</taxon>
        <taxon>Cryptococcus</taxon>
    </lineage>
</organism>
<evidence type="ECO:0000259" key="4">
    <source>
        <dbReference type="PROSITE" id="PS50002"/>
    </source>
</evidence>
<keyword evidence="6" id="KW-1185">Reference proteome</keyword>
<gene>
    <name evidence="5" type="ORF">L203_100553</name>
</gene>
<feature type="domain" description="SH3" evidence="4">
    <location>
        <begin position="255"/>
        <end position="313"/>
    </location>
</feature>
<dbReference type="GO" id="GO:0051015">
    <property type="term" value="F:actin filament binding"/>
    <property type="evidence" value="ECO:0007669"/>
    <property type="project" value="TreeGrafter"/>
</dbReference>
<dbReference type="SUPFAM" id="SSF50044">
    <property type="entry name" value="SH3-domain"/>
    <property type="match status" value="1"/>
</dbReference>
<dbReference type="KEGG" id="cdep:91084769"/>
<dbReference type="Gene3D" id="2.30.30.40">
    <property type="entry name" value="SH3 Domains"/>
    <property type="match status" value="1"/>
</dbReference>
<dbReference type="SMART" id="SM00326">
    <property type="entry name" value="SH3"/>
    <property type="match status" value="1"/>
</dbReference>
<name>A0AAJ8JNA0_9TREE</name>
<dbReference type="GeneID" id="91084769"/>
<dbReference type="Pfam" id="PF00018">
    <property type="entry name" value="SH3_1"/>
    <property type="match status" value="1"/>
</dbReference>
<dbReference type="PANTHER" id="PTHR10829:SF25">
    <property type="entry name" value="DREBRIN-LIKE PROTEIN"/>
    <property type="match status" value="1"/>
</dbReference>
<dbReference type="Proteomes" id="UP000094043">
    <property type="component" value="Chromosome 1"/>
</dbReference>
<feature type="region of interest" description="Disordered" evidence="3">
    <location>
        <begin position="154"/>
        <end position="175"/>
    </location>
</feature>
<accession>A0AAJ8JNA0</accession>
<dbReference type="RefSeq" id="XP_066066108.1">
    <property type="nucleotide sequence ID" value="XM_066210011.1"/>
</dbReference>
<feature type="region of interest" description="Disordered" evidence="3">
    <location>
        <begin position="200"/>
        <end position="256"/>
    </location>
</feature>